<keyword evidence="1" id="KW-0732">Signal</keyword>
<accession>A0A1Y5TQN5</accession>
<evidence type="ECO:0000313" key="2">
    <source>
        <dbReference type="EMBL" id="SLN69604.1"/>
    </source>
</evidence>
<protein>
    <submittedName>
        <fullName evidence="2">Uncharacterized protein</fullName>
    </submittedName>
</protein>
<sequence length="66" mass="6997">MRSRTSNIIQLSAAAAIAYGLSAIPPVAAQTIVNMPTLQFPTKNGSWGCRFTERCTIAAPGLSDKM</sequence>
<dbReference type="RefSeq" id="WP_085855478.1">
    <property type="nucleotide sequence ID" value="NZ_FOPF01000017.1"/>
</dbReference>
<gene>
    <name evidence="2" type="ORF">PAM7066_03528</name>
</gene>
<keyword evidence="3" id="KW-1185">Reference proteome</keyword>
<proteinExistence type="predicted"/>
<feature type="signal peptide" evidence="1">
    <location>
        <begin position="1"/>
        <end position="28"/>
    </location>
</feature>
<reference evidence="2 3" key="1">
    <citation type="submission" date="2017-03" db="EMBL/GenBank/DDBJ databases">
        <authorList>
            <person name="Afonso C.L."/>
            <person name="Miller P.J."/>
            <person name="Scott M.A."/>
            <person name="Spackman E."/>
            <person name="Goraichik I."/>
            <person name="Dimitrov K.M."/>
            <person name="Suarez D.L."/>
            <person name="Swayne D.E."/>
        </authorList>
    </citation>
    <scope>NUCLEOTIDE SEQUENCE [LARGE SCALE GENOMIC DNA]</scope>
    <source>
        <strain evidence="2 3">CECT 7066</strain>
    </source>
</reference>
<dbReference type="Proteomes" id="UP000193870">
    <property type="component" value="Unassembled WGS sequence"/>
</dbReference>
<evidence type="ECO:0000256" key="1">
    <source>
        <dbReference type="SAM" id="SignalP"/>
    </source>
</evidence>
<dbReference type="AlphaFoldDB" id="A0A1Y5TQN5"/>
<organism evidence="2 3">
    <name type="scientific">Palleronia marisminoris</name>
    <dbReference type="NCBI Taxonomy" id="315423"/>
    <lineage>
        <taxon>Bacteria</taxon>
        <taxon>Pseudomonadati</taxon>
        <taxon>Pseudomonadota</taxon>
        <taxon>Alphaproteobacteria</taxon>
        <taxon>Rhodobacterales</taxon>
        <taxon>Roseobacteraceae</taxon>
        <taxon>Palleronia</taxon>
    </lineage>
</organism>
<name>A0A1Y5TQN5_9RHOB</name>
<dbReference type="EMBL" id="FWFV01000016">
    <property type="protein sequence ID" value="SLN69604.1"/>
    <property type="molecule type" value="Genomic_DNA"/>
</dbReference>
<evidence type="ECO:0000313" key="3">
    <source>
        <dbReference type="Proteomes" id="UP000193870"/>
    </source>
</evidence>
<feature type="chain" id="PRO_5011008483" evidence="1">
    <location>
        <begin position="29"/>
        <end position="66"/>
    </location>
</feature>